<reference evidence="1" key="2">
    <citation type="submission" date="2023-03" db="EMBL/GenBank/DDBJ databases">
        <authorList>
            <person name="Zajac M."/>
            <person name="Kwit R."/>
            <person name="Wasyl D."/>
        </authorList>
    </citation>
    <scope>NUCLEOTIDE SEQUENCE</scope>
    <source>
        <strain evidence="1">691B_2</strain>
    </source>
</reference>
<dbReference type="Gene3D" id="3.30.1240.10">
    <property type="match status" value="1"/>
</dbReference>
<sequence>YLQKYHEAIYAPFKETVTAAFSAPFYFEFTAKNIDKARSLEKLTLQLGIAAEEVIAFGDGHNDYTMLEWAGTGIAMENAVEELKSIATEVTLSNDNDGIAVALANFL</sequence>
<dbReference type="Gene3D" id="3.40.50.1000">
    <property type="entry name" value="HAD superfamily/HAD-like"/>
    <property type="match status" value="1"/>
</dbReference>
<comment type="caution">
    <text evidence="1">The sequence shown here is derived from an EMBL/GenBank/DDBJ whole genome shotgun (WGS) entry which is preliminary data.</text>
</comment>
<dbReference type="Pfam" id="PF08282">
    <property type="entry name" value="Hydrolase_3"/>
    <property type="match status" value="1"/>
</dbReference>
<gene>
    <name evidence="1" type="ORF">P0E79_16065</name>
</gene>
<accession>A0AAW7KFH5</accession>
<reference evidence="1" key="1">
    <citation type="journal article" date="2023" name="Pathogens">
        <title>Prevalence of Enterococcus spp. and the Whole-Genome Characteristics of Enterococcus faecium and Enterococcus faecalis Strains Isolated from Free-Living Birds in Poland.</title>
        <authorList>
            <person name="Kwit R."/>
            <person name="Zajac M."/>
            <person name="Smialowska-Weglinska A."/>
            <person name="Skarzynska M."/>
            <person name="Bomba A."/>
            <person name="Lalak A."/>
            <person name="Skrzypiec E."/>
            <person name="Wojdat D."/>
            <person name="Koza W."/>
            <person name="Mikos-Wojewoda E."/>
            <person name="Pasim P."/>
            <person name="Skora M."/>
            <person name="Polak M."/>
            <person name="Wiacek J."/>
            <person name="Wasyl D."/>
        </authorList>
    </citation>
    <scope>NUCLEOTIDE SEQUENCE</scope>
    <source>
        <strain evidence="1">691B_2</strain>
    </source>
</reference>
<dbReference type="RefSeq" id="WP_289870406.1">
    <property type="nucleotide sequence ID" value="NZ_JAREWH010000088.1"/>
</dbReference>
<protein>
    <submittedName>
        <fullName evidence="1">HAD hydrolase family protein</fullName>
    </submittedName>
</protein>
<organism evidence="1 2">
    <name type="scientific">Enterococcus faecalis</name>
    <name type="common">Streptococcus faecalis</name>
    <dbReference type="NCBI Taxonomy" id="1351"/>
    <lineage>
        <taxon>Bacteria</taxon>
        <taxon>Bacillati</taxon>
        <taxon>Bacillota</taxon>
        <taxon>Bacilli</taxon>
        <taxon>Lactobacillales</taxon>
        <taxon>Enterococcaceae</taxon>
        <taxon>Enterococcus</taxon>
    </lineage>
</organism>
<evidence type="ECO:0000313" key="1">
    <source>
        <dbReference type="EMBL" id="MDN3193980.1"/>
    </source>
</evidence>
<proteinExistence type="predicted"/>
<dbReference type="PANTHER" id="PTHR10000">
    <property type="entry name" value="PHOSPHOSERINE PHOSPHATASE"/>
    <property type="match status" value="1"/>
</dbReference>
<evidence type="ECO:0000313" key="2">
    <source>
        <dbReference type="Proteomes" id="UP001173174"/>
    </source>
</evidence>
<dbReference type="GO" id="GO:0000287">
    <property type="term" value="F:magnesium ion binding"/>
    <property type="evidence" value="ECO:0007669"/>
    <property type="project" value="TreeGrafter"/>
</dbReference>
<dbReference type="GO" id="GO:0016791">
    <property type="term" value="F:phosphatase activity"/>
    <property type="evidence" value="ECO:0007669"/>
    <property type="project" value="TreeGrafter"/>
</dbReference>
<dbReference type="InterPro" id="IPR023214">
    <property type="entry name" value="HAD_sf"/>
</dbReference>
<dbReference type="InterPro" id="IPR036412">
    <property type="entry name" value="HAD-like_sf"/>
</dbReference>
<dbReference type="EMBL" id="JAREWH010000088">
    <property type="protein sequence ID" value="MDN3193980.1"/>
    <property type="molecule type" value="Genomic_DNA"/>
</dbReference>
<dbReference type="SUPFAM" id="SSF56784">
    <property type="entry name" value="HAD-like"/>
    <property type="match status" value="1"/>
</dbReference>
<dbReference type="AlphaFoldDB" id="A0AAW7KFH5"/>
<dbReference type="PANTHER" id="PTHR10000:SF8">
    <property type="entry name" value="HAD SUPERFAMILY HYDROLASE-LIKE, TYPE 3"/>
    <property type="match status" value="1"/>
</dbReference>
<dbReference type="GO" id="GO:0005829">
    <property type="term" value="C:cytosol"/>
    <property type="evidence" value="ECO:0007669"/>
    <property type="project" value="TreeGrafter"/>
</dbReference>
<keyword evidence="1" id="KW-0378">Hydrolase</keyword>
<feature type="non-terminal residue" evidence="1">
    <location>
        <position position="1"/>
    </location>
</feature>
<dbReference type="PROSITE" id="PS01229">
    <property type="entry name" value="COF_2"/>
    <property type="match status" value="1"/>
</dbReference>
<name>A0AAW7KFH5_ENTFL</name>
<dbReference type="Proteomes" id="UP001173174">
    <property type="component" value="Unassembled WGS sequence"/>
</dbReference>